<feature type="transmembrane region" description="Helical" evidence="1">
    <location>
        <begin position="546"/>
        <end position="568"/>
    </location>
</feature>
<dbReference type="InterPro" id="IPR012338">
    <property type="entry name" value="Beta-lactam/transpept-like"/>
</dbReference>
<keyword evidence="2" id="KW-0732">Signal</keyword>
<proteinExistence type="predicted"/>
<dbReference type="RefSeq" id="WP_373635005.1">
    <property type="nucleotide sequence ID" value="NZ_CP151767.2"/>
</dbReference>
<feature type="transmembrane region" description="Helical" evidence="1">
    <location>
        <begin position="622"/>
        <end position="641"/>
    </location>
</feature>
<dbReference type="Proteomes" id="UP001470809">
    <property type="component" value="Chromosome"/>
</dbReference>
<sequence>MRLISCLAMILALMLCGPLAAQTGSAQGQDQSAVDPRFGPTDIDAWLDGFVPLAITQANIAGAVIVVVDRGGIVFQQGYGLSDIAAAKPVSATDTLFRPGSISKLFTWTAVMQQVERGHLDLDADINTYLDFEIPPYQDQPITLRQIMTHTPGFEEALRYLFTADLMPLETYIKQSLPARVFAPGSTPAYSNYGSALAGYIVERVSSMPFNDYVDANILGPLDMTNATFAQPLPAALADQMARGYQDARSPPRDFEIISAAPAGALSASGQDMGKFMIAHLNAGRGLLRPATARMMHDYRAPGIDGLNRMALGFVEKWVNGHRGIGHGGDTQGFHSDLTLFPDAGIGLYISLNSGGTAGESFAIRQLLLEGFADRYLPEVAPIDLVPGVDAETARAHLDLVAGSYVSSRGSFTNFLSLAGFLGQTPVGKTADGKLSFPMLDSIGIGPFDWVEVEPFIWQDRYSSQTIAAEVIDGQVVRLSTDIFSPVTVLTPAPASQNAATLLPLLVVALLTILLQAVLWPTRLLVRRKFGAALALDGGHLAAYRLTGLFSWVVLIAIIGWVVFAIAVSADVTLLGGGLDWLINALRIVLPLAAIGLVLASAAHLILSFNKGRAWLSHLGRILLLLSALLILWIVFSFNLYGLGLQF</sequence>
<keyword evidence="1" id="KW-0812">Transmembrane</keyword>
<evidence type="ECO:0000259" key="3">
    <source>
        <dbReference type="Pfam" id="PF00144"/>
    </source>
</evidence>
<dbReference type="Pfam" id="PF00144">
    <property type="entry name" value="Beta-lactamase"/>
    <property type="match status" value="1"/>
</dbReference>
<feature type="transmembrane region" description="Helical" evidence="1">
    <location>
        <begin position="502"/>
        <end position="526"/>
    </location>
</feature>
<dbReference type="AlphaFoldDB" id="A0AAN0MA37"/>
<dbReference type="EMBL" id="CP151767">
    <property type="protein sequence ID" value="WZU67881.2"/>
    <property type="molecule type" value="Genomic_DNA"/>
</dbReference>
<accession>A0AAN0MA37</accession>
<dbReference type="EC" id="3.-.-.-" evidence="4"/>
<dbReference type="SUPFAM" id="SSF56601">
    <property type="entry name" value="beta-lactamase/transpeptidase-like"/>
    <property type="match status" value="1"/>
</dbReference>
<dbReference type="InterPro" id="IPR050491">
    <property type="entry name" value="AmpC-like"/>
</dbReference>
<feature type="domain" description="Beta-lactamase-related" evidence="3">
    <location>
        <begin position="57"/>
        <end position="363"/>
    </location>
</feature>
<organism evidence="4 5">
    <name type="scientific">Yoonia rhodophyticola</name>
    <dbReference type="NCBI Taxonomy" id="3137370"/>
    <lineage>
        <taxon>Bacteria</taxon>
        <taxon>Pseudomonadati</taxon>
        <taxon>Pseudomonadota</taxon>
        <taxon>Alphaproteobacteria</taxon>
        <taxon>Rhodobacterales</taxon>
        <taxon>Paracoccaceae</taxon>
        <taxon>Yoonia</taxon>
    </lineage>
</organism>
<dbReference type="KEGG" id="yrh:AABB31_02685"/>
<dbReference type="GO" id="GO:0016787">
    <property type="term" value="F:hydrolase activity"/>
    <property type="evidence" value="ECO:0007669"/>
    <property type="project" value="UniProtKB-KW"/>
</dbReference>
<feature type="signal peptide" evidence="2">
    <location>
        <begin position="1"/>
        <end position="21"/>
    </location>
</feature>
<keyword evidence="1" id="KW-1133">Transmembrane helix</keyword>
<feature type="chain" id="PRO_5046057808" evidence="2">
    <location>
        <begin position="22"/>
        <end position="647"/>
    </location>
</feature>
<protein>
    <submittedName>
        <fullName evidence="4">Serine hydrolase domain-containing protein</fullName>
        <ecNumber evidence="4">3.-.-.-</ecNumber>
    </submittedName>
</protein>
<feature type="transmembrane region" description="Helical" evidence="1">
    <location>
        <begin position="588"/>
        <end position="610"/>
    </location>
</feature>
<keyword evidence="5" id="KW-1185">Reference proteome</keyword>
<evidence type="ECO:0000256" key="2">
    <source>
        <dbReference type="SAM" id="SignalP"/>
    </source>
</evidence>
<reference evidence="4" key="1">
    <citation type="submission" date="2024-08" db="EMBL/GenBank/DDBJ databases">
        <title>Phylogenomic analyses of a clade within the roseobacter group suggest taxonomic reassignments of species of the genera Aestuariivita, Citreicella, Loktanella, Nautella, Pelagibaca, Ruegeria, Thalassobius, Thiobacimonas and Tropicibacter, and the proposal o.</title>
        <authorList>
            <person name="Jeon C.O."/>
        </authorList>
    </citation>
    <scope>NUCLEOTIDE SEQUENCE</scope>
    <source>
        <strain evidence="4">SS1-5</strain>
    </source>
</reference>
<dbReference type="Gene3D" id="3.40.710.10">
    <property type="entry name" value="DD-peptidase/beta-lactamase superfamily"/>
    <property type="match status" value="1"/>
</dbReference>
<evidence type="ECO:0000313" key="5">
    <source>
        <dbReference type="Proteomes" id="UP001470809"/>
    </source>
</evidence>
<evidence type="ECO:0000313" key="4">
    <source>
        <dbReference type="EMBL" id="WZU67881.2"/>
    </source>
</evidence>
<keyword evidence="4" id="KW-0378">Hydrolase</keyword>
<gene>
    <name evidence="4" type="ORF">AABB31_02685</name>
</gene>
<keyword evidence="1" id="KW-0472">Membrane</keyword>
<dbReference type="PANTHER" id="PTHR46825">
    <property type="entry name" value="D-ALANYL-D-ALANINE-CARBOXYPEPTIDASE/ENDOPEPTIDASE AMPH"/>
    <property type="match status" value="1"/>
</dbReference>
<name>A0AAN0MA37_9RHOB</name>
<dbReference type="PANTHER" id="PTHR46825:SF9">
    <property type="entry name" value="BETA-LACTAMASE-RELATED DOMAIN-CONTAINING PROTEIN"/>
    <property type="match status" value="1"/>
</dbReference>
<evidence type="ECO:0000256" key="1">
    <source>
        <dbReference type="SAM" id="Phobius"/>
    </source>
</evidence>
<dbReference type="InterPro" id="IPR001466">
    <property type="entry name" value="Beta-lactam-related"/>
</dbReference>